<proteinExistence type="predicted"/>
<dbReference type="PANTHER" id="PTHR47331">
    <property type="entry name" value="PHD-TYPE DOMAIN-CONTAINING PROTEIN"/>
    <property type="match status" value="1"/>
</dbReference>
<evidence type="ECO:0000313" key="2">
    <source>
        <dbReference type="Proteomes" id="UP000887116"/>
    </source>
</evidence>
<protein>
    <submittedName>
        <fullName evidence="1">Integrase catalytic domain-containing protein</fullName>
    </submittedName>
</protein>
<dbReference type="OrthoDB" id="6754071at2759"/>
<dbReference type="InterPro" id="IPR008042">
    <property type="entry name" value="Retrotrans_Pao"/>
</dbReference>
<keyword evidence="2" id="KW-1185">Reference proteome</keyword>
<dbReference type="Proteomes" id="UP000887116">
    <property type="component" value="Unassembled WGS sequence"/>
</dbReference>
<dbReference type="Pfam" id="PF05380">
    <property type="entry name" value="Peptidase_A17"/>
    <property type="match status" value="1"/>
</dbReference>
<gene>
    <name evidence="1" type="primary">AVEN_238288_1</name>
    <name evidence="1" type="ORF">TNCT_568851</name>
</gene>
<evidence type="ECO:0000313" key="1">
    <source>
        <dbReference type="EMBL" id="GFQ83334.1"/>
    </source>
</evidence>
<reference evidence="1" key="1">
    <citation type="submission" date="2020-07" db="EMBL/GenBank/DDBJ databases">
        <title>Multicomponent nature underlies the extraordinary mechanical properties of spider dragline silk.</title>
        <authorList>
            <person name="Kono N."/>
            <person name="Nakamura H."/>
            <person name="Mori M."/>
            <person name="Yoshida Y."/>
            <person name="Ohtoshi R."/>
            <person name="Malay A.D."/>
            <person name="Moran D.A.P."/>
            <person name="Tomita M."/>
            <person name="Numata K."/>
            <person name="Arakawa K."/>
        </authorList>
    </citation>
    <scope>NUCLEOTIDE SEQUENCE</scope>
</reference>
<dbReference type="AlphaFoldDB" id="A0A8X6HB85"/>
<comment type="caution">
    <text evidence="1">The sequence shown here is derived from an EMBL/GenBank/DDBJ whole genome shotgun (WGS) entry which is preliminary data.</text>
</comment>
<dbReference type="EMBL" id="BMAO01022639">
    <property type="protein sequence ID" value="GFQ83334.1"/>
    <property type="molecule type" value="Genomic_DNA"/>
</dbReference>
<name>A0A8X6HB85_TRICU</name>
<sequence length="415" mass="47252">MTYKHLISQCKVKITPCETCQNLNHNSLFCPKTKIKTPLRNNKTEIPEVDNLKKPETETRMKDIVMSSVLNPQYSPENYATLLQTAEVQLINGCNKVFARLLLDSGSQKSFIRNDLKNALNLKPLHALSDASPKSFGAATYLRYKISDNNFNTRFVISKSRVAPIKKITFSRLELMGAVVAARLVKYLKRIFKDINRIILWSDSTIVLYWIKGSASKFKPFVSNRILEIKENTEPVSWSHCSGKQNPTDLLTRGITSSDLINSEKLWHGPEWLKDSENLWPNLEGFESIDSETVELKSSLIVNLTITREKIIDPDKYSSLLKLLRVTAYIFRFVNALRRKDFEKGPLASEELFNAEIFWVKVTQNDFYSSEITCLKSDKPLQKDSQLLCLNPFLDDNGVLRVTGSLGKTTSLSAK</sequence>
<organism evidence="1 2">
    <name type="scientific">Trichonephila clavata</name>
    <name type="common">Joro spider</name>
    <name type="synonym">Nephila clavata</name>
    <dbReference type="NCBI Taxonomy" id="2740835"/>
    <lineage>
        <taxon>Eukaryota</taxon>
        <taxon>Metazoa</taxon>
        <taxon>Ecdysozoa</taxon>
        <taxon>Arthropoda</taxon>
        <taxon>Chelicerata</taxon>
        <taxon>Arachnida</taxon>
        <taxon>Araneae</taxon>
        <taxon>Araneomorphae</taxon>
        <taxon>Entelegynae</taxon>
        <taxon>Araneoidea</taxon>
        <taxon>Nephilidae</taxon>
        <taxon>Trichonephila</taxon>
    </lineage>
</organism>
<accession>A0A8X6HB85</accession>